<dbReference type="Pfam" id="PF01894">
    <property type="entry name" value="YjbQ"/>
    <property type="match status" value="1"/>
</dbReference>
<proteinExistence type="inferred from homology"/>
<evidence type="ECO:0000313" key="2">
    <source>
        <dbReference type="EMBL" id="TLD43044.1"/>
    </source>
</evidence>
<evidence type="ECO:0000313" key="3">
    <source>
        <dbReference type="Proteomes" id="UP000319783"/>
    </source>
</evidence>
<comment type="similarity">
    <text evidence="1">Belongs to the UPF0047 family.</text>
</comment>
<dbReference type="PANTHER" id="PTHR30615">
    <property type="entry name" value="UNCHARACTERIZED PROTEIN YJBQ-RELATED"/>
    <property type="match status" value="1"/>
</dbReference>
<protein>
    <submittedName>
        <fullName evidence="2">UPF0047 protein Bsu YugU</fullName>
    </submittedName>
</protein>
<accession>A0A533QEC4</accession>
<sequence length="132" mass="14528">MEKILVKTQGRTEFIDITVDVSRIVQKSGVQEGVCYVYVPHTTAAVTINENADPSVQRDIISELNKIVPWDGRYSHTEGNSAAHIKSTLVGSSVSIPISDGKLALGTWQGIYFCEFDGPRNREVFIQSMGNV</sequence>
<organism evidence="2 3">
    <name type="scientific">Candidatus Jettenia ecosi</name>
    <dbReference type="NCBI Taxonomy" id="2494326"/>
    <lineage>
        <taxon>Bacteria</taxon>
        <taxon>Pseudomonadati</taxon>
        <taxon>Planctomycetota</taxon>
        <taxon>Candidatus Brocadiia</taxon>
        <taxon>Candidatus Brocadiales</taxon>
        <taxon>Candidatus Brocadiaceae</taxon>
        <taxon>Candidatus Jettenia</taxon>
    </lineage>
</organism>
<dbReference type="PANTHER" id="PTHR30615:SF8">
    <property type="entry name" value="UPF0047 PROTEIN C4A8.02C"/>
    <property type="match status" value="1"/>
</dbReference>
<dbReference type="NCBIfam" id="TIGR00149">
    <property type="entry name" value="TIGR00149_YjbQ"/>
    <property type="match status" value="1"/>
</dbReference>
<dbReference type="SUPFAM" id="SSF111038">
    <property type="entry name" value="YjbQ-like"/>
    <property type="match status" value="1"/>
</dbReference>
<reference evidence="2 3" key="1">
    <citation type="submission" date="2019-04" db="EMBL/GenBank/DDBJ databases">
        <title>Genome of a novel bacterium Candidatus Jettenia ecosi reconstructed from metagenome of an anammox bioreactor.</title>
        <authorList>
            <person name="Mardanov A.V."/>
            <person name="Beletsky A.V."/>
            <person name="Ravin N.V."/>
            <person name="Botchkova E.A."/>
            <person name="Litti Y.V."/>
            <person name="Nozhevnikova A.N."/>
        </authorList>
    </citation>
    <scope>NUCLEOTIDE SEQUENCE [LARGE SCALE GENOMIC DNA]</scope>
    <source>
        <strain evidence="2">J2</strain>
    </source>
</reference>
<dbReference type="EMBL" id="SULG01000008">
    <property type="protein sequence ID" value="TLD43044.1"/>
    <property type="molecule type" value="Genomic_DNA"/>
</dbReference>
<dbReference type="InterPro" id="IPR001602">
    <property type="entry name" value="UPF0047_YjbQ-like"/>
</dbReference>
<dbReference type="PIRSF" id="PIRSF004681">
    <property type="entry name" value="UCP004681"/>
    <property type="match status" value="1"/>
</dbReference>
<dbReference type="PROSITE" id="PS01314">
    <property type="entry name" value="UPF0047"/>
    <property type="match status" value="1"/>
</dbReference>
<evidence type="ECO:0000256" key="1">
    <source>
        <dbReference type="ARBA" id="ARBA00005534"/>
    </source>
</evidence>
<gene>
    <name evidence="2" type="ORF">JETT_0614</name>
</gene>
<dbReference type="Gene3D" id="2.60.120.460">
    <property type="entry name" value="YjbQ-like"/>
    <property type="match status" value="1"/>
</dbReference>
<dbReference type="Proteomes" id="UP000319783">
    <property type="component" value="Unassembled WGS sequence"/>
</dbReference>
<dbReference type="InterPro" id="IPR035917">
    <property type="entry name" value="YjbQ-like_sf"/>
</dbReference>
<comment type="caution">
    <text evidence="2">The sequence shown here is derived from an EMBL/GenBank/DDBJ whole genome shotgun (WGS) entry which is preliminary data.</text>
</comment>
<dbReference type="AlphaFoldDB" id="A0A533QEC4"/>
<name>A0A533QEC4_9BACT</name>